<dbReference type="InterPro" id="IPR046960">
    <property type="entry name" value="PPR_At4g14850-like_plant"/>
</dbReference>
<keyword evidence="1" id="KW-0677">Repeat</keyword>
<dbReference type="Pfam" id="PF01535">
    <property type="entry name" value="PPR"/>
    <property type="match status" value="3"/>
</dbReference>
<dbReference type="RefSeq" id="XP_039137637.1">
    <property type="nucleotide sequence ID" value="XM_039281703.1"/>
</dbReference>
<dbReference type="FunFam" id="1.25.40.10:FF:000366">
    <property type="entry name" value="Pentatricopeptide (PPR) repeat-containing protein"/>
    <property type="match status" value="1"/>
</dbReference>
<dbReference type="Proteomes" id="UP001515500">
    <property type="component" value="Chromosome 14"/>
</dbReference>
<evidence type="ECO:0000256" key="1">
    <source>
        <dbReference type="ARBA" id="ARBA00022737"/>
    </source>
</evidence>
<evidence type="ECO:0000313" key="5">
    <source>
        <dbReference type="RefSeq" id="XP_039137637.1"/>
    </source>
</evidence>
<dbReference type="GeneID" id="120275182"/>
<dbReference type="SUPFAM" id="SSF48452">
    <property type="entry name" value="TPR-like"/>
    <property type="match status" value="1"/>
</dbReference>
<feature type="repeat" description="PPR" evidence="2">
    <location>
        <begin position="172"/>
        <end position="202"/>
    </location>
</feature>
<dbReference type="InterPro" id="IPR011990">
    <property type="entry name" value="TPR-like_helical_dom_sf"/>
</dbReference>
<feature type="repeat" description="PPR" evidence="2">
    <location>
        <begin position="305"/>
        <end position="339"/>
    </location>
</feature>
<feature type="repeat" description="PPR" evidence="2">
    <location>
        <begin position="203"/>
        <end position="237"/>
    </location>
</feature>
<evidence type="ECO:0000259" key="3">
    <source>
        <dbReference type="Pfam" id="PF14432"/>
    </source>
</evidence>
<keyword evidence="4" id="KW-1185">Reference proteome</keyword>
<dbReference type="PANTHER" id="PTHR47926:SF495">
    <property type="entry name" value="DYW DOMAIN-CONTAINING PROTEIN"/>
    <property type="match status" value="1"/>
</dbReference>
<feature type="repeat" description="PPR" evidence="2">
    <location>
        <begin position="340"/>
        <end position="375"/>
    </location>
</feature>
<dbReference type="NCBIfam" id="TIGR00756">
    <property type="entry name" value="PPR"/>
    <property type="match status" value="4"/>
</dbReference>
<name>A0AB40CG31_DIOCR</name>
<dbReference type="GO" id="GO:0009451">
    <property type="term" value="P:RNA modification"/>
    <property type="evidence" value="ECO:0007669"/>
    <property type="project" value="InterPro"/>
</dbReference>
<dbReference type="PROSITE" id="PS51375">
    <property type="entry name" value="PPR"/>
    <property type="match status" value="4"/>
</dbReference>
<dbReference type="GO" id="GO:0003723">
    <property type="term" value="F:RNA binding"/>
    <property type="evidence" value="ECO:0007669"/>
    <property type="project" value="InterPro"/>
</dbReference>
<dbReference type="Pfam" id="PF13041">
    <property type="entry name" value="PPR_2"/>
    <property type="match status" value="1"/>
</dbReference>
<dbReference type="InterPro" id="IPR046848">
    <property type="entry name" value="E_motif"/>
</dbReference>
<accession>A0AB40CG31</accession>
<protein>
    <submittedName>
        <fullName evidence="5">LOW QUALITY PROTEIN: pentatricopeptide repeat-containing protein At4g14050, mitochondrial-like</fullName>
    </submittedName>
</protein>
<proteinExistence type="predicted"/>
<dbReference type="Pfam" id="PF14432">
    <property type="entry name" value="DYW_deaminase"/>
    <property type="match status" value="1"/>
</dbReference>
<reference evidence="5" key="1">
    <citation type="submission" date="2025-08" db="UniProtKB">
        <authorList>
            <consortium name="RefSeq"/>
        </authorList>
    </citation>
    <scope>IDENTIFICATION</scope>
</reference>
<dbReference type="InterPro" id="IPR002885">
    <property type="entry name" value="PPR_rpt"/>
</dbReference>
<dbReference type="Pfam" id="PF20431">
    <property type="entry name" value="E_motif"/>
    <property type="match status" value="1"/>
</dbReference>
<dbReference type="GO" id="GO:0008270">
    <property type="term" value="F:zinc ion binding"/>
    <property type="evidence" value="ECO:0007669"/>
    <property type="project" value="InterPro"/>
</dbReference>
<dbReference type="InterPro" id="IPR032867">
    <property type="entry name" value="DYW_dom"/>
</dbReference>
<feature type="domain" description="DYW" evidence="3">
    <location>
        <begin position="520"/>
        <end position="612"/>
    </location>
</feature>
<dbReference type="PANTHER" id="PTHR47926">
    <property type="entry name" value="PENTATRICOPEPTIDE REPEAT-CONTAINING PROTEIN"/>
    <property type="match status" value="1"/>
</dbReference>
<gene>
    <name evidence="5" type="primary">LOC120275182</name>
</gene>
<sequence length="612" mass="68577">MSSDHHRLIVLFRSARRRSTPSAVHQLHAHFSKLGLLLWPPFSTFVLEAYCKFNLLRLAHHLFDELPHRDPVIWSSLLSAHSHSDHPHRVLPLFRSMILQDAILPDNFVLATVVKTSARLCSIRLGKQAHAYFLASPYSADDVVKCAIVDMYSKCRLPGDARKVFDTITHRNRVSWTAMISGYASSGCYSDAIEVFDAMPEKDVFTWTALISGLVQSGDSFHALKLFVDMRREGVSLDDAFVLSSAVGAASDTAALELGRQLHCLTLVLGYESCMIIGNALVDMYAKCSDIYSARIAFERVLVRDVVSWTTMVLGEAQHGKAEMAFSLFDQMVIAGVRPNEVTFVALLYACSHAGLVQKGRNFFDSMVREHGIMPSLQHYTCLLDLLSRSGHLSEAEELIKSMPHEPDEATWGALLSACKKHGNVQMSLRVANHLLSLKPKDPSMYILLSNTYAVAGDWANVTNVRRLMVDNEIKKEPGYSWIELGKESCMFVAGETPHDMRIQIVGLLEELMIEMKKRGYVPETNSVMHDLDEHEKEQQLMMHSERLAVAFGLLRGVSGATIRVVKNLRVCDDCHTVLKMISSIASREIVVRDATRFHHFSYGSCSCGDFW</sequence>
<dbReference type="AlphaFoldDB" id="A0AB40CG31"/>
<evidence type="ECO:0000313" key="4">
    <source>
        <dbReference type="Proteomes" id="UP001515500"/>
    </source>
</evidence>
<dbReference type="Gene3D" id="1.25.40.10">
    <property type="entry name" value="Tetratricopeptide repeat domain"/>
    <property type="match status" value="3"/>
</dbReference>
<organism evidence="4 5">
    <name type="scientific">Dioscorea cayennensis subsp. rotundata</name>
    <name type="common">White Guinea yam</name>
    <name type="synonym">Dioscorea rotundata</name>
    <dbReference type="NCBI Taxonomy" id="55577"/>
    <lineage>
        <taxon>Eukaryota</taxon>
        <taxon>Viridiplantae</taxon>
        <taxon>Streptophyta</taxon>
        <taxon>Embryophyta</taxon>
        <taxon>Tracheophyta</taxon>
        <taxon>Spermatophyta</taxon>
        <taxon>Magnoliopsida</taxon>
        <taxon>Liliopsida</taxon>
        <taxon>Dioscoreales</taxon>
        <taxon>Dioscoreaceae</taxon>
        <taxon>Dioscorea</taxon>
    </lineage>
</organism>
<dbReference type="FunFam" id="1.25.40.10:FF:000031">
    <property type="entry name" value="Pentatricopeptide repeat-containing protein mitochondrial"/>
    <property type="match status" value="1"/>
</dbReference>
<evidence type="ECO:0000256" key="2">
    <source>
        <dbReference type="PROSITE-ProRule" id="PRU00708"/>
    </source>
</evidence>